<protein>
    <submittedName>
        <fullName evidence="2">Membrane protein</fullName>
    </submittedName>
</protein>
<reference evidence="2" key="1">
    <citation type="journal article" date="2014" name="Int. J. Syst. Evol. Microbiol.">
        <title>Complete genome sequence of Corynebacterium casei LMG S-19264T (=DSM 44701T), isolated from a smear-ripened cheese.</title>
        <authorList>
            <consortium name="US DOE Joint Genome Institute (JGI-PGF)"/>
            <person name="Walter F."/>
            <person name="Albersmeier A."/>
            <person name="Kalinowski J."/>
            <person name="Ruckert C."/>
        </authorList>
    </citation>
    <scope>NUCLEOTIDE SEQUENCE</scope>
    <source>
        <strain evidence="2">CCM 7684</strain>
    </source>
</reference>
<keyword evidence="1" id="KW-0472">Membrane</keyword>
<name>A0A8J3DWF8_9RHOB</name>
<comment type="caution">
    <text evidence="2">The sequence shown here is derived from an EMBL/GenBank/DDBJ whole genome shotgun (WGS) entry which is preliminary data.</text>
</comment>
<dbReference type="PANTHER" id="PTHR31881">
    <property type="match status" value="1"/>
</dbReference>
<feature type="transmembrane region" description="Helical" evidence="1">
    <location>
        <begin position="6"/>
        <end position="25"/>
    </location>
</feature>
<feature type="transmembrane region" description="Helical" evidence="1">
    <location>
        <begin position="184"/>
        <end position="212"/>
    </location>
</feature>
<dbReference type="Proteomes" id="UP000602745">
    <property type="component" value="Unassembled WGS sequence"/>
</dbReference>
<dbReference type="InterPro" id="IPR006747">
    <property type="entry name" value="DUF599"/>
</dbReference>
<reference evidence="2" key="2">
    <citation type="submission" date="2020-09" db="EMBL/GenBank/DDBJ databases">
        <authorList>
            <person name="Sun Q."/>
            <person name="Sedlacek I."/>
        </authorList>
    </citation>
    <scope>NUCLEOTIDE SEQUENCE</scope>
    <source>
        <strain evidence="2">CCM 7684</strain>
    </source>
</reference>
<sequence length="226" mass="24681">MQDFSLLDFVAVGVFLGAWALYYVVIELSPFGNRTLNRIMDQYRAAWMMRMIVRENRIVDTTIMSSLQNGAAFFASTSLLAIGGGLAALGATDTALDVFAAVPYAPPTTRIAFEAKILGLVAIFIYGFFKFAWSFRLFNYSAILVGAVPLPSQAQDPATIEAANKAGRMNISAGRHFNRGLRALFFALAYLGWLAGPWGLMITTVGVLIVLFRRQFVSDSLVALGD</sequence>
<keyword evidence="1" id="KW-0812">Transmembrane</keyword>
<keyword evidence="3" id="KW-1185">Reference proteome</keyword>
<gene>
    <name evidence="2" type="ORF">GCM10007276_24720</name>
</gene>
<evidence type="ECO:0000313" key="3">
    <source>
        <dbReference type="Proteomes" id="UP000602745"/>
    </source>
</evidence>
<keyword evidence="1" id="KW-1133">Transmembrane helix</keyword>
<dbReference type="RefSeq" id="WP_188410016.1">
    <property type="nucleotide sequence ID" value="NZ_BMCP01000002.1"/>
</dbReference>
<dbReference type="Pfam" id="PF04654">
    <property type="entry name" value="DUF599"/>
    <property type="match status" value="1"/>
</dbReference>
<dbReference type="PANTHER" id="PTHR31881:SF6">
    <property type="entry name" value="OS09G0494600 PROTEIN"/>
    <property type="match status" value="1"/>
</dbReference>
<evidence type="ECO:0000313" key="2">
    <source>
        <dbReference type="EMBL" id="GGE46575.1"/>
    </source>
</evidence>
<evidence type="ECO:0000256" key="1">
    <source>
        <dbReference type="SAM" id="Phobius"/>
    </source>
</evidence>
<feature type="transmembrane region" description="Helical" evidence="1">
    <location>
        <begin position="71"/>
        <end position="91"/>
    </location>
</feature>
<accession>A0A8J3DWF8</accession>
<dbReference type="EMBL" id="BMCP01000002">
    <property type="protein sequence ID" value="GGE46575.1"/>
    <property type="molecule type" value="Genomic_DNA"/>
</dbReference>
<feature type="transmembrane region" description="Helical" evidence="1">
    <location>
        <begin position="111"/>
        <end position="129"/>
    </location>
</feature>
<organism evidence="2 3">
    <name type="scientific">Agaricicola taiwanensis</name>
    <dbReference type="NCBI Taxonomy" id="591372"/>
    <lineage>
        <taxon>Bacteria</taxon>
        <taxon>Pseudomonadati</taxon>
        <taxon>Pseudomonadota</taxon>
        <taxon>Alphaproteobacteria</taxon>
        <taxon>Rhodobacterales</taxon>
        <taxon>Paracoccaceae</taxon>
        <taxon>Agaricicola</taxon>
    </lineage>
</organism>
<proteinExistence type="predicted"/>
<dbReference type="AlphaFoldDB" id="A0A8J3DWF8"/>